<evidence type="ECO:0000256" key="8">
    <source>
        <dbReference type="ARBA" id="ARBA00060590"/>
    </source>
</evidence>
<feature type="binding site" evidence="11">
    <location>
        <position position="234"/>
    </location>
    <ligand>
        <name>substrate</name>
    </ligand>
</feature>
<evidence type="ECO:0000256" key="4">
    <source>
        <dbReference type="ARBA" id="ARBA00022723"/>
    </source>
</evidence>
<keyword evidence="15" id="KW-1185">Reference proteome</keyword>
<reference evidence="14 15" key="1">
    <citation type="journal article" date="2005" name="Int. J. Syst. Evol. Microbiol.">
        <title>Bacillus cibi sp. nov., isolated from jeotgal, a traditional Korean fermented seafood.</title>
        <authorList>
            <person name="Yoon J.H."/>
            <person name="Lee C.H."/>
            <person name="Oh T.K."/>
        </authorList>
    </citation>
    <scope>NUCLEOTIDE SEQUENCE [LARGE SCALE GENOMIC DNA]</scope>
    <source>
        <strain evidence="14 15">DSM 16189</strain>
    </source>
</reference>
<dbReference type="STRING" id="246786.GS18_0202240"/>
<feature type="binding site" evidence="12">
    <location>
        <position position="223"/>
    </location>
    <ligand>
        <name>Zn(2+)</name>
        <dbReference type="ChEBI" id="CHEBI:29105"/>
    </ligand>
</feature>
<feature type="domain" description="Amidohydrolase-related" evidence="13">
    <location>
        <begin position="58"/>
        <end position="385"/>
    </location>
</feature>
<keyword evidence="4 12" id="KW-0479">Metal-binding</keyword>
<feature type="binding site" evidence="11">
    <location>
        <position position="258"/>
    </location>
    <ligand>
        <name>substrate</name>
    </ligand>
</feature>
<dbReference type="Pfam" id="PF01979">
    <property type="entry name" value="Amidohydro_1"/>
    <property type="match status" value="1"/>
</dbReference>
<evidence type="ECO:0000259" key="13">
    <source>
        <dbReference type="Pfam" id="PF01979"/>
    </source>
</evidence>
<evidence type="ECO:0000256" key="11">
    <source>
        <dbReference type="PIRSR" id="PIRSR038994-2"/>
    </source>
</evidence>
<feature type="binding site" evidence="12">
    <location>
        <position position="136"/>
    </location>
    <ligand>
        <name>Zn(2+)</name>
        <dbReference type="ChEBI" id="CHEBI:29105"/>
    </ligand>
</feature>
<dbReference type="InterPro" id="IPR032466">
    <property type="entry name" value="Metal_Hydrolase"/>
</dbReference>
<dbReference type="InterPro" id="IPR006680">
    <property type="entry name" value="Amidohydro-rel"/>
</dbReference>
<comment type="caution">
    <text evidence="14">The sequence shown here is derived from an EMBL/GenBank/DDBJ whole genome shotgun (WGS) entry which is preliminary data.</text>
</comment>
<dbReference type="SUPFAM" id="SSF51338">
    <property type="entry name" value="Composite domain of metallo-dependent hydrolases"/>
    <property type="match status" value="1"/>
</dbReference>
<comment type="pathway">
    <text evidence="8">Amino-sugar metabolism; N-acetylneuraminate degradation; D-fructose 6-phosphate from N-acetylneuraminate: step 4/5.</text>
</comment>
<keyword evidence="5 9" id="KW-0378">Hydrolase</keyword>
<evidence type="ECO:0000256" key="2">
    <source>
        <dbReference type="ARBA" id="ARBA00011899"/>
    </source>
</evidence>
<dbReference type="InterPro" id="IPR003764">
    <property type="entry name" value="GlcNAc_6-P_deAcase"/>
</dbReference>
<dbReference type="GO" id="GO:0006046">
    <property type="term" value="P:N-acetylglucosamine catabolic process"/>
    <property type="evidence" value="ECO:0007669"/>
    <property type="project" value="TreeGrafter"/>
</dbReference>
<accession>A0A084H2I5</accession>
<dbReference type="NCBIfam" id="TIGR00221">
    <property type="entry name" value="nagA"/>
    <property type="match status" value="1"/>
</dbReference>
<dbReference type="PIRSF" id="PIRSF038994">
    <property type="entry name" value="NagA"/>
    <property type="match status" value="1"/>
</dbReference>
<dbReference type="PANTHER" id="PTHR11113:SF14">
    <property type="entry name" value="N-ACETYLGLUCOSAMINE-6-PHOSPHATE DEACETYLASE"/>
    <property type="match status" value="1"/>
</dbReference>
<evidence type="ECO:0000256" key="6">
    <source>
        <dbReference type="ARBA" id="ARBA00023277"/>
    </source>
</evidence>
<name>A0A084H2I5_METID</name>
<evidence type="ECO:0000256" key="9">
    <source>
        <dbReference type="PIRNR" id="PIRNR038994"/>
    </source>
</evidence>
<evidence type="ECO:0000256" key="5">
    <source>
        <dbReference type="ARBA" id="ARBA00022801"/>
    </source>
</evidence>
<dbReference type="CDD" id="cd00854">
    <property type="entry name" value="NagA"/>
    <property type="match status" value="1"/>
</dbReference>
<feature type="binding site" evidence="11">
    <location>
        <begin position="314"/>
        <end position="316"/>
    </location>
    <ligand>
        <name>substrate</name>
    </ligand>
</feature>
<evidence type="ECO:0000256" key="12">
    <source>
        <dbReference type="PIRSR" id="PIRSR038994-3"/>
    </source>
</evidence>
<dbReference type="MEROPS" id="M38.983"/>
<dbReference type="Gene3D" id="2.30.40.10">
    <property type="entry name" value="Urease, subunit C, domain 1"/>
    <property type="match status" value="1"/>
</dbReference>
<dbReference type="Gene3D" id="3.20.20.140">
    <property type="entry name" value="Metal-dependent hydrolases"/>
    <property type="match status" value="1"/>
</dbReference>
<dbReference type="RefSeq" id="WP_029281952.1">
    <property type="nucleotide sequence ID" value="NZ_CP176757.1"/>
</dbReference>
<evidence type="ECO:0000256" key="1">
    <source>
        <dbReference type="ARBA" id="ARBA00010716"/>
    </source>
</evidence>
<comment type="cofactor">
    <cofactor evidence="12">
        <name>a divalent metal cation</name>
        <dbReference type="ChEBI" id="CHEBI:60240"/>
    </cofactor>
    <text evidence="12">Binds 1 divalent metal cation per subunit.</text>
</comment>
<comment type="similarity">
    <text evidence="1 9">Belongs to the metallo-dependent hydrolases superfamily. NagA family.</text>
</comment>
<proteinExistence type="inferred from homology"/>
<feature type="binding site" evidence="12">
    <location>
        <position position="202"/>
    </location>
    <ligand>
        <name>Zn(2+)</name>
        <dbReference type="ChEBI" id="CHEBI:29105"/>
    </ligand>
</feature>
<dbReference type="SUPFAM" id="SSF51556">
    <property type="entry name" value="Metallo-dependent hydrolases"/>
    <property type="match status" value="1"/>
</dbReference>
<evidence type="ECO:0000256" key="10">
    <source>
        <dbReference type="PIRSR" id="PIRSR038994-1"/>
    </source>
</evidence>
<dbReference type="Proteomes" id="UP000028549">
    <property type="component" value="Unassembled WGS sequence"/>
</dbReference>
<evidence type="ECO:0000313" key="15">
    <source>
        <dbReference type="Proteomes" id="UP000028549"/>
    </source>
</evidence>
<feature type="active site" description="Proton donor/acceptor" evidence="10">
    <location>
        <position position="281"/>
    </location>
</feature>
<sequence length="394" mass="42250">MAQICLLNAEIYTGESIIESGYVLIEDEKIKEVGMMEDYQEQSGFERVIDLKHAAKAVPGFIDLHIHGAHGADVMDATEEALQTMTSKLPFEGTTSFLATTMTSSKEQISKALVNTAGYLKEKNQTGAEILGIHLEGPFLNPKRAGAQAPGNIIEPSVELFDRWHEESGGSIKLVTLAAEREGGYELASHLKSLSIVPSIGHSDAVYQEVETAVASGVHHATHLFNGMRGIHHRDAGTAGAVLMKDEVMTEMIVDGIHIAPEMVKFAYRMKGSERAILITDAMRAKGLGPGTYDLGGQEVTVDGERATLADGTLAGSILTFRDAAVNMMSFTGCSLLDAVTMSSVNPAKQIGVYDRKGSLEKGKDADIAVLDDELNVMMTICRGTISFTGSADK</sequence>
<evidence type="ECO:0000256" key="7">
    <source>
        <dbReference type="ARBA" id="ARBA00047647"/>
    </source>
</evidence>
<feature type="binding site" evidence="11">
    <location>
        <begin position="226"/>
        <end position="227"/>
    </location>
    <ligand>
        <name>substrate</name>
    </ligand>
</feature>
<dbReference type="PANTHER" id="PTHR11113">
    <property type="entry name" value="N-ACETYLGLUCOSAMINE-6-PHOSPHATE DEACETYLASE"/>
    <property type="match status" value="1"/>
</dbReference>
<dbReference type="OrthoDB" id="9776488at2"/>
<organism evidence="14 15">
    <name type="scientific">Metabacillus indicus</name>
    <name type="common">Bacillus indicus</name>
    <dbReference type="NCBI Taxonomy" id="246786"/>
    <lineage>
        <taxon>Bacteria</taxon>
        <taxon>Bacillati</taxon>
        <taxon>Bacillota</taxon>
        <taxon>Bacilli</taxon>
        <taxon>Bacillales</taxon>
        <taxon>Bacillaceae</taxon>
        <taxon>Metabacillus</taxon>
    </lineage>
</organism>
<evidence type="ECO:0000256" key="3">
    <source>
        <dbReference type="ARBA" id="ARBA00018029"/>
    </source>
</evidence>
<comment type="catalytic activity">
    <reaction evidence="7">
        <text>N-acetyl-D-glucosamine 6-phosphate + H2O = D-glucosamine 6-phosphate + acetate</text>
        <dbReference type="Rhea" id="RHEA:22936"/>
        <dbReference type="ChEBI" id="CHEBI:15377"/>
        <dbReference type="ChEBI" id="CHEBI:30089"/>
        <dbReference type="ChEBI" id="CHEBI:57513"/>
        <dbReference type="ChEBI" id="CHEBI:58725"/>
        <dbReference type="EC" id="3.5.1.25"/>
    </reaction>
</comment>
<dbReference type="EC" id="3.5.1.25" evidence="2"/>
<gene>
    <name evidence="14" type="ORF">GS18_0202240</name>
</gene>
<dbReference type="InterPro" id="IPR011059">
    <property type="entry name" value="Metal-dep_hydrolase_composite"/>
</dbReference>
<keyword evidence="6 9" id="KW-0119">Carbohydrate metabolism</keyword>
<feature type="binding site" evidence="11">
    <location>
        <position position="147"/>
    </location>
    <ligand>
        <name>substrate</name>
    </ligand>
</feature>
<dbReference type="FunFam" id="3.20.20.140:FF:000004">
    <property type="entry name" value="N-acetylglucosamine-6-phosphate deacetylase"/>
    <property type="match status" value="1"/>
</dbReference>
<evidence type="ECO:0000313" key="14">
    <source>
        <dbReference type="EMBL" id="KEZ53797.1"/>
    </source>
</evidence>
<dbReference type="GO" id="GO:0008448">
    <property type="term" value="F:N-acetylglucosamine-6-phosphate deacetylase activity"/>
    <property type="evidence" value="ECO:0007669"/>
    <property type="project" value="UniProtKB-EC"/>
</dbReference>
<dbReference type="AlphaFoldDB" id="A0A084H2I5"/>
<dbReference type="GO" id="GO:0046872">
    <property type="term" value="F:metal ion binding"/>
    <property type="evidence" value="ECO:0007669"/>
    <property type="project" value="UniProtKB-KW"/>
</dbReference>
<protein>
    <recommendedName>
        <fullName evidence="3">N-acetylglucosamine-6-phosphate deacetylase</fullName>
        <ecNumber evidence="2">3.5.1.25</ecNumber>
    </recommendedName>
</protein>
<dbReference type="EMBL" id="JNVC02000001">
    <property type="protein sequence ID" value="KEZ53797.1"/>
    <property type="molecule type" value="Genomic_DNA"/>
</dbReference>